<feature type="chain" id="PRO_5038627035" evidence="1">
    <location>
        <begin position="22"/>
        <end position="555"/>
    </location>
</feature>
<dbReference type="EMBL" id="DVNK01000003">
    <property type="protein sequence ID" value="HIU45677.1"/>
    <property type="molecule type" value="Genomic_DNA"/>
</dbReference>
<proteinExistence type="predicted"/>
<keyword evidence="1" id="KW-0732">Signal</keyword>
<evidence type="ECO:0000313" key="2">
    <source>
        <dbReference type="EMBL" id="HIU45677.1"/>
    </source>
</evidence>
<dbReference type="Gene3D" id="3.40.190.10">
    <property type="entry name" value="Periplasmic binding protein-like II"/>
    <property type="match status" value="2"/>
</dbReference>
<dbReference type="PANTHER" id="PTHR43649">
    <property type="entry name" value="ARABINOSE-BINDING PROTEIN-RELATED"/>
    <property type="match status" value="1"/>
</dbReference>
<organism evidence="2 3">
    <name type="scientific">Candidatus Fimadaptatus faecigallinarum</name>
    <dbReference type="NCBI Taxonomy" id="2840814"/>
    <lineage>
        <taxon>Bacteria</taxon>
        <taxon>Bacillati</taxon>
        <taxon>Bacillota</taxon>
        <taxon>Clostridia</taxon>
        <taxon>Eubacteriales</taxon>
        <taxon>Candidatus Fimadaptatus</taxon>
    </lineage>
</organism>
<reference evidence="2" key="1">
    <citation type="submission" date="2020-10" db="EMBL/GenBank/DDBJ databases">
        <authorList>
            <person name="Gilroy R."/>
        </authorList>
    </citation>
    <scope>NUCLEOTIDE SEQUENCE</scope>
    <source>
        <strain evidence="2">ChiSxjej2B14-8506</strain>
    </source>
</reference>
<dbReference type="SUPFAM" id="SSF53850">
    <property type="entry name" value="Periplasmic binding protein-like II"/>
    <property type="match status" value="1"/>
</dbReference>
<reference evidence="2" key="2">
    <citation type="journal article" date="2021" name="PeerJ">
        <title>Extensive microbial diversity within the chicken gut microbiome revealed by metagenomics and culture.</title>
        <authorList>
            <person name="Gilroy R."/>
            <person name="Ravi A."/>
            <person name="Getino M."/>
            <person name="Pursley I."/>
            <person name="Horton D.L."/>
            <person name="Alikhan N.F."/>
            <person name="Baker D."/>
            <person name="Gharbi K."/>
            <person name="Hall N."/>
            <person name="Watson M."/>
            <person name="Adriaenssens E.M."/>
            <person name="Foster-Nyarko E."/>
            <person name="Jarju S."/>
            <person name="Secka A."/>
            <person name="Antonio M."/>
            <person name="Oren A."/>
            <person name="Chaudhuri R.R."/>
            <person name="La Ragione R."/>
            <person name="Hildebrand F."/>
            <person name="Pallen M.J."/>
        </authorList>
    </citation>
    <scope>NUCLEOTIDE SEQUENCE</scope>
    <source>
        <strain evidence="2">ChiSxjej2B14-8506</strain>
    </source>
</reference>
<gene>
    <name evidence="2" type="ORF">IAC59_00285</name>
</gene>
<protein>
    <submittedName>
        <fullName evidence="2">Extracellular solute-binding protein</fullName>
    </submittedName>
</protein>
<accession>A0A9D1LPM9</accession>
<evidence type="ECO:0000256" key="1">
    <source>
        <dbReference type="SAM" id="SignalP"/>
    </source>
</evidence>
<comment type="caution">
    <text evidence="2">The sequence shown here is derived from an EMBL/GenBank/DDBJ whole genome shotgun (WGS) entry which is preliminary data.</text>
</comment>
<dbReference type="AlphaFoldDB" id="A0A9D1LPM9"/>
<dbReference type="InterPro" id="IPR050490">
    <property type="entry name" value="Bact_solute-bd_prot1"/>
</dbReference>
<sequence length="555" mass="62031">MKKVLVLILVVLMMFSSTALAYNVSEPGVIPVVDEVVEYTIVAPDTTYIGDLNENTLTAWIAEKTNVQLVFQEIPDTEWDTKVNLLIASDELPDAFIYGGFTAAELADYGSQGVFMAMNDIIEEHGYYTKQVFEEQDALPGAYTALDGNIYTLPDINECYHCYYSMRAWINQTWLDNLGLEYPNTLDELCEVLRAFRDDDPNGNGIQDEIPMTGDSTSWNASVYPFLLNSFLHYDTSNLSVKEDGTVIFTPIQEEFKEGLKYIAGMIEEGLIEKEALTQTGEQLMTKGSGGDVSQIGVFTAATWWTALPQDTGEGSRCREYDGLSPLEGPEGVRISPWSGTGFNMGNCVITTACEDPVPLFKMFDYMLSDEGTLRSQQGEEGIDYTLPDEGATGINGEPALYKPIVSTSETEEASMTAMANVFPANRTSDFRLGEQADYSDPETQWLTEPRLYNESHDHFMPYADESMMYPSAVNLTSEESERINFLQTQINDYVEENIALFLAGEKDVDAEWDAYVAEFDNLNLDEYMELRQTAYTRQYGDAAQTAEAETTEAE</sequence>
<name>A0A9D1LPM9_9FIRM</name>
<dbReference type="PANTHER" id="PTHR43649:SF12">
    <property type="entry name" value="DIACETYLCHITOBIOSE BINDING PROTEIN DASA"/>
    <property type="match status" value="1"/>
</dbReference>
<evidence type="ECO:0000313" key="3">
    <source>
        <dbReference type="Proteomes" id="UP000824123"/>
    </source>
</evidence>
<dbReference type="Proteomes" id="UP000824123">
    <property type="component" value="Unassembled WGS sequence"/>
</dbReference>
<feature type="signal peptide" evidence="1">
    <location>
        <begin position="1"/>
        <end position="21"/>
    </location>
</feature>